<evidence type="ECO:0000313" key="1">
    <source>
        <dbReference type="EMBL" id="MBX46142.1"/>
    </source>
</evidence>
<protein>
    <submittedName>
        <fullName evidence="1">Uncharacterized protein</fullName>
    </submittedName>
</protein>
<proteinExistence type="predicted"/>
<accession>A0A2P2NUF6</accession>
<organism evidence="1">
    <name type="scientific">Rhizophora mucronata</name>
    <name type="common">Asiatic mangrove</name>
    <dbReference type="NCBI Taxonomy" id="61149"/>
    <lineage>
        <taxon>Eukaryota</taxon>
        <taxon>Viridiplantae</taxon>
        <taxon>Streptophyta</taxon>
        <taxon>Embryophyta</taxon>
        <taxon>Tracheophyta</taxon>
        <taxon>Spermatophyta</taxon>
        <taxon>Magnoliopsida</taxon>
        <taxon>eudicotyledons</taxon>
        <taxon>Gunneridae</taxon>
        <taxon>Pentapetalae</taxon>
        <taxon>rosids</taxon>
        <taxon>fabids</taxon>
        <taxon>Malpighiales</taxon>
        <taxon>Rhizophoraceae</taxon>
        <taxon>Rhizophora</taxon>
    </lineage>
</organism>
<sequence length="22" mass="2593">MLLLSVKIMALFFFSLLSRYSI</sequence>
<dbReference type="AlphaFoldDB" id="A0A2P2NUF6"/>
<name>A0A2P2NUF6_RHIMU</name>
<dbReference type="EMBL" id="GGEC01065658">
    <property type="protein sequence ID" value="MBX46142.1"/>
    <property type="molecule type" value="Transcribed_RNA"/>
</dbReference>
<reference evidence="1" key="1">
    <citation type="submission" date="2018-02" db="EMBL/GenBank/DDBJ databases">
        <title>Rhizophora mucronata_Transcriptome.</title>
        <authorList>
            <person name="Meera S.P."/>
            <person name="Sreeshan A."/>
            <person name="Augustine A."/>
        </authorList>
    </citation>
    <scope>NUCLEOTIDE SEQUENCE</scope>
    <source>
        <tissue evidence="1">Leaf</tissue>
    </source>
</reference>